<dbReference type="FunFam" id="2.170.150.80:FF:000006">
    <property type="entry name" value="NAC domain-containing protein 100-like"/>
    <property type="match status" value="1"/>
</dbReference>
<dbReference type="OrthoDB" id="744205at2759"/>
<dbReference type="GO" id="GO:0000976">
    <property type="term" value="F:transcription cis-regulatory region binding"/>
    <property type="evidence" value="ECO:0007669"/>
    <property type="project" value="UniProtKB-ARBA"/>
</dbReference>
<keyword evidence="1" id="KW-0805">Transcription regulation</keyword>
<dbReference type="EMBL" id="RXIC02000022">
    <property type="protein sequence ID" value="KAB1216964.1"/>
    <property type="molecule type" value="Genomic_DNA"/>
</dbReference>
<dbReference type="PANTHER" id="PTHR31744">
    <property type="entry name" value="PROTEIN CUP-SHAPED COTYLEDON 2-RELATED"/>
    <property type="match status" value="1"/>
</dbReference>
<dbReference type="AlphaFoldDB" id="A0A6A1VVI3"/>
<name>A0A6A1VVI3_9ROSI</name>
<dbReference type="GO" id="GO:0006355">
    <property type="term" value="P:regulation of DNA-templated transcription"/>
    <property type="evidence" value="ECO:0007669"/>
    <property type="project" value="InterPro"/>
</dbReference>
<dbReference type="Proteomes" id="UP000516437">
    <property type="component" value="Chromosome 4"/>
</dbReference>
<keyword evidence="4" id="KW-0539">Nucleus</keyword>
<evidence type="ECO:0000313" key="6">
    <source>
        <dbReference type="EMBL" id="KAB1216964.1"/>
    </source>
</evidence>
<evidence type="ECO:0000256" key="2">
    <source>
        <dbReference type="ARBA" id="ARBA00023125"/>
    </source>
</evidence>
<evidence type="ECO:0000256" key="4">
    <source>
        <dbReference type="ARBA" id="ARBA00023242"/>
    </source>
</evidence>
<organism evidence="6 7">
    <name type="scientific">Morella rubra</name>
    <name type="common">Chinese bayberry</name>
    <dbReference type="NCBI Taxonomy" id="262757"/>
    <lineage>
        <taxon>Eukaryota</taxon>
        <taxon>Viridiplantae</taxon>
        <taxon>Streptophyta</taxon>
        <taxon>Embryophyta</taxon>
        <taxon>Tracheophyta</taxon>
        <taxon>Spermatophyta</taxon>
        <taxon>Magnoliopsida</taxon>
        <taxon>eudicotyledons</taxon>
        <taxon>Gunneridae</taxon>
        <taxon>Pentapetalae</taxon>
        <taxon>rosids</taxon>
        <taxon>fabids</taxon>
        <taxon>Fagales</taxon>
        <taxon>Myricaceae</taxon>
        <taxon>Morella</taxon>
    </lineage>
</organism>
<keyword evidence="3" id="KW-0804">Transcription</keyword>
<evidence type="ECO:0000256" key="1">
    <source>
        <dbReference type="ARBA" id="ARBA00023015"/>
    </source>
</evidence>
<dbReference type="SUPFAM" id="SSF101941">
    <property type="entry name" value="NAC domain"/>
    <property type="match status" value="1"/>
</dbReference>
<dbReference type="Pfam" id="PF02365">
    <property type="entry name" value="NAM"/>
    <property type="match status" value="1"/>
</dbReference>
<dbReference type="InterPro" id="IPR003441">
    <property type="entry name" value="NAC-dom"/>
</dbReference>
<keyword evidence="7" id="KW-1185">Reference proteome</keyword>
<dbReference type="PANTHER" id="PTHR31744:SF96">
    <property type="entry name" value="NAC DOMAIN-CONTAINING PROTEIN 21_22"/>
    <property type="match status" value="1"/>
</dbReference>
<feature type="domain" description="NAC" evidence="5">
    <location>
        <begin position="11"/>
        <end position="161"/>
    </location>
</feature>
<proteinExistence type="predicted"/>
<protein>
    <submittedName>
        <fullName evidence="6">NAC domain-containing protein 21/22</fullName>
    </submittedName>
</protein>
<evidence type="ECO:0000313" key="7">
    <source>
        <dbReference type="Proteomes" id="UP000516437"/>
    </source>
</evidence>
<comment type="caution">
    <text evidence="6">The sequence shown here is derived from an EMBL/GenBank/DDBJ whole genome shotgun (WGS) entry which is preliminary data.</text>
</comment>
<dbReference type="Gene3D" id="2.170.150.80">
    <property type="entry name" value="NAC domain"/>
    <property type="match status" value="1"/>
</dbReference>
<keyword evidence="2" id="KW-0238">DNA-binding</keyword>
<evidence type="ECO:0000256" key="3">
    <source>
        <dbReference type="ARBA" id="ARBA00023163"/>
    </source>
</evidence>
<dbReference type="InterPro" id="IPR036093">
    <property type="entry name" value="NAC_dom_sf"/>
</dbReference>
<evidence type="ECO:0000259" key="5">
    <source>
        <dbReference type="PROSITE" id="PS51005"/>
    </source>
</evidence>
<sequence>MSNISMVEAKLPPGFRFHPRDEELVCDYLMKKVTQYCTDSLPLMIEVDLNKCEPWDIPETACVGGKEWYFYTQRDRKYATGLRTNRATASGYWKATGKDRPILRKSSLVGMRKTLVFYQGRAPKGRKTDWVMHEFRLEGPLGPPKTSSPKEDWVLCKVFYKNRETVTKPSMGSCYDDTSSSSLPALMDSYISFDQTQALVDEYQQVPCFSIFNQNQTNPIFTHITDMEPNIPTSSTATTFKGIPNNIGACLDPFSCDKKVLKAVLNQLSKMDSNPAMKGSLSLGEGSSESHLSEVGMPSIWNHY</sequence>
<reference evidence="6 7" key="1">
    <citation type="journal article" date="2019" name="Plant Biotechnol. J.">
        <title>The red bayberry genome and genetic basis of sex determination.</title>
        <authorList>
            <person name="Jia H.M."/>
            <person name="Jia H.J."/>
            <person name="Cai Q.L."/>
            <person name="Wang Y."/>
            <person name="Zhao H.B."/>
            <person name="Yang W.F."/>
            <person name="Wang G.Y."/>
            <person name="Li Y.H."/>
            <person name="Zhan D.L."/>
            <person name="Shen Y.T."/>
            <person name="Niu Q.F."/>
            <person name="Chang L."/>
            <person name="Qiu J."/>
            <person name="Zhao L."/>
            <person name="Xie H.B."/>
            <person name="Fu W.Y."/>
            <person name="Jin J."/>
            <person name="Li X.W."/>
            <person name="Jiao Y."/>
            <person name="Zhou C.C."/>
            <person name="Tu T."/>
            <person name="Chai C.Y."/>
            <person name="Gao J.L."/>
            <person name="Fan L.J."/>
            <person name="van de Weg E."/>
            <person name="Wang J.Y."/>
            <person name="Gao Z.S."/>
        </authorList>
    </citation>
    <scope>NUCLEOTIDE SEQUENCE [LARGE SCALE GENOMIC DNA]</scope>
    <source>
        <tissue evidence="6">Leaves</tissue>
    </source>
</reference>
<dbReference type="PROSITE" id="PS51005">
    <property type="entry name" value="NAC"/>
    <property type="match status" value="1"/>
</dbReference>
<gene>
    <name evidence="6" type="ORF">CJ030_MR4G016023</name>
</gene>
<accession>A0A6A1VVI3</accession>